<gene>
    <name evidence="3" type="primary">LOC127565420</name>
</gene>
<evidence type="ECO:0000313" key="2">
    <source>
        <dbReference type="Proteomes" id="UP000515160"/>
    </source>
</evidence>
<dbReference type="RefSeq" id="XP_051859568.1">
    <property type="nucleotide sequence ID" value="XM_052003608.1"/>
</dbReference>
<proteinExistence type="predicted"/>
<dbReference type="Proteomes" id="UP000515160">
    <property type="component" value="Chromosome 3"/>
</dbReference>
<keyword evidence="1" id="KW-0732">Signal</keyword>
<evidence type="ECO:0000256" key="1">
    <source>
        <dbReference type="SAM" id="SignalP"/>
    </source>
</evidence>
<evidence type="ECO:0000313" key="3">
    <source>
        <dbReference type="RefSeq" id="XP_051859568.1"/>
    </source>
</evidence>
<feature type="chain" id="PRO_5038579030" evidence="1">
    <location>
        <begin position="21"/>
        <end position="184"/>
    </location>
</feature>
<feature type="signal peptide" evidence="1">
    <location>
        <begin position="1"/>
        <end position="20"/>
    </location>
</feature>
<accession>A0A9C6T4L6</accession>
<name>A0A9C6T4L6_DROAB</name>
<sequence length="184" mass="21513">MICQSLLWSLLLTFFKISESANWKYELISLTSYSNDESKLKIDTRVEHSKKNDISGGMDIYVMFEHKDDDVVELQIYRSAHGNADEFKPIPYSIPKTTFKEMIEKYWDDLFYSTVGHCSNLLKSSEFVDGKIPQKHYEFRNCVIDIKKMPQIMPEGVYKLVFTFTHDFEWGVEVVAKVTSRVLP</sequence>
<dbReference type="GeneID" id="127565420"/>
<dbReference type="Pfam" id="PF06477">
    <property type="entry name" value="DUF1091"/>
    <property type="match status" value="1"/>
</dbReference>
<reference evidence="3" key="1">
    <citation type="submission" date="2025-08" db="UniProtKB">
        <authorList>
            <consortium name="RefSeq"/>
        </authorList>
    </citation>
    <scope>IDENTIFICATION</scope>
    <source>
        <strain evidence="3">15112-1751.03</strain>
        <tissue evidence="3">Whole Adult</tissue>
    </source>
</reference>
<dbReference type="PANTHER" id="PTHR21112">
    <property type="entry name" value="CHEMOSENSORY PROTEIN A 29A-RELATED"/>
    <property type="match status" value="1"/>
</dbReference>
<dbReference type="OrthoDB" id="8043478at2759"/>
<keyword evidence="2" id="KW-1185">Reference proteome</keyword>
<dbReference type="AlphaFoldDB" id="A0A9C6T4L6"/>
<dbReference type="InterPro" id="IPR010512">
    <property type="entry name" value="DUF1091"/>
</dbReference>
<protein>
    <submittedName>
        <fullName evidence="3">Uncharacterized protein LOC127565420</fullName>
    </submittedName>
</protein>
<organism evidence="2 3">
    <name type="scientific">Drosophila albomicans</name>
    <name type="common">Fruit fly</name>
    <dbReference type="NCBI Taxonomy" id="7291"/>
    <lineage>
        <taxon>Eukaryota</taxon>
        <taxon>Metazoa</taxon>
        <taxon>Ecdysozoa</taxon>
        <taxon>Arthropoda</taxon>
        <taxon>Hexapoda</taxon>
        <taxon>Insecta</taxon>
        <taxon>Pterygota</taxon>
        <taxon>Neoptera</taxon>
        <taxon>Endopterygota</taxon>
        <taxon>Diptera</taxon>
        <taxon>Brachycera</taxon>
        <taxon>Muscomorpha</taxon>
        <taxon>Ephydroidea</taxon>
        <taxon>Drosophilidae</taxon>
        <taxon>Drosophila</taxon>
    </lineage>
</organism>
<dbReference type="PANTHER" id="PTHR21112:SF0">
    <property type="entry name" value="CHEMOSENSORY PROTEIN A 29A-RELATED"/>
    <property type="match status" value="1"/>
</dbReference>